<accession>A0AAN9MU62</accession>
<name>A0AAN9MU62_CANGL</name>
<feature type="region of interest" description="Disordered" evidence="1">
    <location>
        <begin position="41"/>
        <end position="66"/>
    </location>
</feature>
<keyword evidence="3" id="KW-1185">Reference proteome</keyword>
<protein>
    <submittedName>
        <fullName evidence="2">Uncharacterized protein</fullName>
    </submittedName>
</protein>
<dbReference type="EMBL" id="JAYMYQ010000001">
    <property type="protein sequence ID" value="KAK7360717.1"/>
    <property type="molecule type" value="Genomic_DNA"/>
</dbReference>
<gene>
    <name evidence="2" type="ORF">VNO77_02726</name>
</gene>
<sequence length="131" mass="14908">MKHHLVGTKENVSVGPSIPHDVNEMMMKLLKDKQKAKEATSKQCFEELDGTPETRKGETSSTTIKPKTKNKILKDRDLVVQDICKCINDDALPLIGSLVRKLPWRRQSVTKSFNESFEPLVQLNVKKLEHI</sequence>
<proteinExistence type="predicted"/>
<dbReference type="Proteomes" id="UP001367508">
    <property type="component" value="Unassembled WGS sequence"/>
</dbReference>
<organism evidence="2 3">
    <name type="scientific">Canavalia gladiata</name>
    <name type="common">Sword bean</name>
    <name type="synonym">Dolichos gladiatus</name>
    <dbReference type="NCBI Taxonomy" id="3824"/>
    <lineage>
        <taxon>Eukaryota</taxon>
        <taxon>Viridiplantae</taxon>
        <taxon>Streptophyta</taxon>
        <taxon>Embryophyta</taxon>
        <taxon>Tracheophyta</taxon>
        <taxon>Spermatophyta</taxon>
        <taxon>Magnoliopsida</taxon>
        <taxon>eudicotyledons</taxon>
        <taxon>Gunneridae</taxon>
        <taxon>Pentapetalae</taxon>
        <taxon>rosids</taxon>
        <taxon>fabids</taxon>
        <taxon>Fabales</taxon>
        <taxon>Fabaceae</taxon>
        <taxon>Papilionoideae</taxon>
        <taxon>50 kb inversion clade</taxon>
        <taxon>NPAAA clade</taxon>
        <taxon>indigoferoid/millettioid clade</taxon>
        <taxon>Phaseoleae</taxon>
        <taxon>Canavalia</taxon>
    </lineage>
</organism>
<reference evidence="2 3" key="1">
    <citation type="submission" date="2024-01" db="EMBL/GenBank/DDBJ databases">
        <title>The genomes of 5 underutilized Papilionoideae crops provide insights into root nodulation and disease resistanc.</title>
        <authorList>
            <person name="Jiang F."/>
        </authorList>
    </citation>
    <scope>NUCLEOTIDE SEQUENCE [LARGE SCALE GENOMIC DNA]</scope>
    <source>
        <strain evidence="2">LVBAO_FW01</strain>
        <tissue evidence="2">Leaves</tissue>
    </source>
</reference>
<evidence type="ECO:0000313" key="2">
    <source>
        <dbReference type="EMBL" id="KAK7360717.1"/>
    </source>
</evidence>
<evidence type="ECO:0000313" key="3">
    <source>
        <dbReference type="Proteomes" id="UP001367508"/>
    </source>
</evidence>
<dbReference type="AlphaFoldDB" id="A0AAN9MU62"/>
<comment type="caution">
    <text evidence="2">The sequence shown here is derived from an EMBL/GenBank/DDBJ whole genome shotgun (WGS) entry which is preliminary data.</text>
</comment>
<evidence type="ECO:0000256" key="1">
    <source>
        <dbReference type="SAM" id="MobiDB-lite"/>
    </source>
</evidence>